<dbReference type="KEGG" id="aga:5667172"/>
<dbReference type="AlphaFoldDB" id="A0A1U7F4M0"/>
<accession>A0A1U7F4M0</accession>
<feature type="chain" id="PRO_5014546673" evidence="1">
    <location>
        <begin position="19"/>
        <end position="64"/>
    </location>
</feature>
<organism evidence="3">
    <name type="scientific">Anopheles gambiae</name>
    <name type="common">African malaria mosquito</name>
    <dbReference type="NCBI Taxonomy" id="7165"/>
    <lineage>
        <taxon>Eukaryota</taxon>
        <taxon>Metazoa</taxon>
        <taxon>Ecdysozoa</taxon>
        <taxon>Arthropoda</taxon>
        <taxon>Hexapoda</taxon>
        <taxon>Insecta</taxon>
        <taxon>Pterygota</taxon>
        <taxon>Neoptera</taxon>
        <taxon>Endopterygota</taxon>
        <taxon>Diptera</taxon>
        <taxon>Nematocera</taxon>
        <taxon>Culicoidea</taxon>
        <taxon>Culicidae</taxon>
        <taxon>Anophelinae</taxon>
        <taxon>Anopheles</taxon>
    </lineage>
</organism>
<dbReference type="EMBL" id="AAAB01008960">
    <property type="protein sequence ID" value="EDO63926.1"/>
    <property type="molecule type" value="Genomic_DNA"/>
</dbReference>
<feature type="signal peptide" evidence="1">
    <location>
        <begin position="1"/>
        <end position="18"/>
    </location>
</feature>
<evidence type="ECO:0000313" key="2">
    <source>
        <dbReference type="EMBL" id="ABD18610.1"/>
    </source>
</evidence>
<reference evidence="2" key="4">
    <citation type="submission" date="2006-01" db="EMBL/GenBank/DDBJ databases">
        <title>The sialotranscriptome of adult male Anopheles gambiae mosquitoes.</title>
        <authorList>
            <person name="Calvo E."/>
            <person name="Pham V.M."/>
            <person name="Ribeiro J.M.C."/>
        </authorList>
    </citation>
    <scope>NUCLEOTIDE SEQUENCE</scope>
</reference>
<name>A0A1U7F4M0_ANOGA</name>
<gene>
    <name evidence="3" type="ORF">AgaP_AGAP006588</name>
</gene>
<sequence>MKSVLVTLLLGLLVVVDAANNTEDKHTYNDPRTNRIVYFDVKFRFSSVVDDRKTLYVFVLKNVY</sequence>
<reference evidence="3" key="6">
    <citation type="submission" date="2011-05" db="EMBL/GenBank/DDBJ databases">
        <authorList>
            <consortium name="VectorBase"/>
        </authorList>
    </citation>
    <scope>NUCLEOTIDE SEQUENCE</scope>
    <source>
        <strain evidence="3">PEST</strain>
    </source>
</reference>
<reference evidence="3" key="5">
    <citation type="journal article" date="2007" name="Genome Biol.">
        <title>Update of the Anopheles gambiae PEST genome assembly.</title>
        <authorList>
            <person name="Sharakhova M.V."/>
            <person name="Hammond M.P."/>
            <person name="Lobo N.F."/>
            <person name="Krzywinski J."/>
            <person name="Unger M.F."/>
            <person name="Hillenmeyer M.E."/>
            <person name="Bruggner R.V."/>
            <person name="Birney E."/>
            <person name="Collins F.H."/>
        </authorList>
    </citation>
    <scope>NUCLEOTIDE SEQUENCE</scope>
    <source>
        <strain evidence="3">PEST</strain>
    </source>
</reference>
<evidence type="ECO:0000256" key="1">
    <source>
        <dbReference type="SAM" id="SignalP"/>
    </source>
</evidence>
<dbReference type="VEuPathDB" id="VectorBase:AGAMI1_011838"/>
<evidence type="ECO:0000313" key="3">
    <source>
        <dbReference type="EMBL" id="EDO63926.1"/>
    </source>
</evidence>
<reference evidence="3" key="3">
    <citation type="journal article" date="2004" name="Trends Parasitol.">
        <title>The Anopheles gambiae genome: an update.</title>
        <authorList>
            <person name="Mongin E."/>
            <person name="Louis C."/>
            <person name="Holt R.A."/>
            <person name="Birney E."/>
            <person name="Collins F.H."/>
        </authorList>
    </citation>
    <scope>NUCLEOTIDE SEQUENCE</scope>
    <source>
        <strain evidence="3">PEST</strain>
    </source>
</reference>
<keyword evidence="1" id="KW-0732">Signal</keyword>
<proteinExistence type="evidence at transcript level"/>
<reference evidence="3" key="2">
    <citation type="submission" date="2002-03" db="EMBL/GenBank/DDBJ databases">
        <authorList>
            <consortium name="The Anopheles Genome Sequencing Consortium"/>
        </authorList>
    </citation>
    <scope>NUCLEOTIDE SEQUENCE</scope>
    <source>
        <strain evidence="3">PEST</strain>
    </source>
</reference>
<reference evidence="3" key="1">
    <citation type="journal article" date="2002" name="Science">
        <title>The genome sequence of the malaria mosquito Anopheles gambiae.</title>
        <authorList>
            <person name="Holt R.A."/>
            <person name="Subramanian G.M."/>
            <person name="Halpern A."/>
            <person name="Sutton G.G."/>
            <person name="Charlab R."/>
            <person name="Nusskern D.R."/>
            <person name="Wincker P."/>
            <person name="Clark A.G."/>
            <person name="Ribeiro J.M."/>
            <person name="Wides R."/>
            <person name="Salzberg S.L."/>
            <person name="Loftus B."/>
            <person name="Yandell M."/>
            <person name="Majoros W.H."/>
            <person name="Rusch D.B."/>
            <person name="Lai Z."/>
            <person name="Kraft C.L."/>
            <person name="Abril J.F."/>
            <person name="Anthouard V."/>
            <person name="Arensburger P."/>
            <person name="Atkinson P.W."/>
            <person name="Baden H."/>
            <person name="de Berardinis V."/>
            <person name="Baldwin D."/>
            <person name="Benes V."/>
            <person name="Biedler J."/>
            <person name="Blass C."/>
            <person name="Bolanos R."/>
            <person name="Boscus D."/>
            <person name="Barnstead M."/>
            <person name="Cai S."/>
            <person name="Center A."/>
            <person name="Chaturverdi K."/>
            <person name="Christophides G.K."/>
            <person name="Chrystal M.A."/>
            <person name="Clamp M."/>
            <person name="Cravchik A."/>
            <person name="Curwen V."/>
            <person name="Dana A."/>
            <person name="Delcher A."/>
            <person name="Dew I."/>
            <person name="Evans C.A."/>
            <person name="Flanigan M."/>
            <person name="Grundschober-Freimoser A."/>
            <person name="Friedli L."/>
            <person name="Gu Z."/>
            <person name="Guan P."/>
            <person name="Guigo R."/>
            <person name="Hillenmeyer M.E."/>
            <person name="Hladun S.L."/>
            <person name="Hogan J.R."/>
            <person name="Hong Y.S."/>
            <person name="Hoover J."/>
            <person name="Jaillon O."/>
            <person name="Ke Z."/>
            <person name="Kodira C."/>
            <person name="Kokoza E."/>
            <person name="Koutsos A."/>
            <person name="Letunic I."/>
            <person name="Levitsky A."/>
            <person name="Liang Y."/>
            <person name="Lin J.J."/>
            <person name="Lobo N.F."/>
            <person name="Lopez J.R."/>
            <person name="Malek J.A."/>
            <person name="McIntosh T.C."/>
            <person name="Meister S."/>
            <person name="Miller J."/>
            <person name="Mobarry C."/>
            <person name="Mongin E."/>
            <person name="Murphy S.D."/>
            <person name="O'Brochta D.A."/>
            <person name="Pfannkoch C."/>
            <person name="Qi R."/>
            <person name="Regier M.A."/>
            <person name="Remington K."/>
            <person name="Shao H."/>
            <person name="Sharakhova M.V."/>
            <person name="Sitter C.D."/>
            <person name="Shetty J."/>
            <person name="Smith T.J."/>
            <person name="Strong R."/>
            <person name="Sun J."/>
            <person name="Thomasova D."/>
            <person name="Ton L.Q."/>
            <person name="Topalis P."/>
            <person name="Tu Z."/>
            <person name="Unger M.F."/>
            <person name="Walenz B."/>
            <person name="Wang A."/>
            <person name="Wang J."/>
            <person name="Wang M."/>
            <person name="Wang X."/>
            <person name="Woodford K.J."/>
            <person name="Wortman J.R."/>
            <person name="Wu M."/>
            <person name="Yao A."/>
            <person name="Zdobnov E.M."/>
            <person name="Zhang H."/>
            <person name="Zhao Q."/>
            <person name="Zhao S."/>
            <person name="Zhu S.C."/>
            <person name="Zhimulev I."/>
            <person name="Coluzzi M."/>
            <person name="della Torre A."/>
            <person name="Roth C.W."/>
            <person name="Louis C."/>
            <person name="Kalush F."/>
            <person name="Mural R.J."/>
            <person name="Myers E.W."/>
            <person name="Adams M.D."/>
            <person name="Smith H.O."/>
            <person name="Broder S."/>
            <person name="Gardner M.J."/>
            <person name="Fraser C.M."/>
            <person name="Birney E."/>
            <person name="Bork P."/>
            <person name="Brey P.T."/>
            <person name="Venter J.C."/>
            <person name="Weissenbach J."/>
            <person name="Kafatos F.C."/>
            <person name="Collins F.H."/>
            <person name="Hoffman S.L."/>
        </authorList>
    </citation>
    <scope>NUCLEOTIDE SEQUENCE [LARGE SCALE GENOMIC DNA]</scope>
    <source>
        <strain evidence="3">PEST</strain>
    </source>
</reference>
<dbReference type="EMBL" id="DQ370049">
    <property type="protein sequence ID" value="ABD18610.1"/>
    <property type="molecule type" value="mRNA"/>
</dbReference>
<protein>
    <submittedName>
        <fullName evidence="3">AGAP006588-PB</fullName>
    </submittedName>
    <submittedName>
        <fullName evidence="2">Putative secreted peptide</fullName>
    </submittedName>
</protein>